<organism evidence="2 3">
    <name type="scientific">Nephila pilipes</name>
    <name type="common">Giant wood spider</name>
    <name type="synonym">Nephila maculata</name>
    <dbReference type="NCBI Taxonomy" id="299642"/>
    <lineage>
        <taxon>Eukaryota</taxon>
        <taxon>Metazoa</taxon>
        <taxon>Ecdysozoa</taxon>
        <taxon>Arthropoda</taxon>
        <taxon>Chelicerata</taxon>
        <taxon>Arachnida</taxon>
        <taxon>Araneae</taxon>
        <taxon>Araneomorphae</taxon>
        <taxon>Entelegynae</taxon>
        <taxon>Araneoidea</taxon>
        <taxon>Nephilidae</taxon>
        <taxon>Nephila</taxon>
    </lineage>
</organism>
<proteinExistence type="predicted"/>
<comment type="caution">
    <text evidence="2">The sequence shown here is derived from an EMBL/GenBank/DDBJ whole genome shotgun (WGS) entry which is preliminary data.</text>
</comment>
<dbReference type="AlphaFoldDB" id="A0A8X6U1H4"/>
<evidence type="ECO:0000313" key="3">
    <source>
        <dbReference type="Proteomes" id="UP000887013"/>
    </source>
</evidence>
<accession>A0A8X6U1H4</accession>
<dbReference type="Proteomes" id="UP000887013">
    <property type="component" value="Unassembled WGS sequence"/>
</dbReference>
<feature type="transmembrane region" description="Helical" evidence="1">
    <location>
        <begin position="41"/>
        <end position="62"/>
    </location>
</feature>
<gene>
    <name evidence="2" type="ORF">NPIL_397001</name>
</gene>
<name>A0A8X6U1H4_NEPPI</name>
<keyword evidence="1" id="KW-0472">Membrane</keyword>
<keyword evidence="1" id="KW-0812">Transmembrane</keyword>
<protein>
    <submittedName>
        <fullName evidence="2">Uncharacterized protein</fullName>
    </submittedName>
</protein>
<reference evidence="2" key="1">
    <citation type="submission" date="2020-08" db="EMBL/GenBank/DDBJ databases">
        <title>Multicomponent nature underlies the extraordinary mechanical properties of spider dragline silk.</title>
        <authorList>
            <person name="Kono N."/>
            <person name="Nakamura H."/>
            <person name="Mori M."/>
            <person name="Yoshida Y."/>
            <person name="Ohtoshi R."/>
            <person name="Malay A.D."/>
            <person name="Moran D.A.P."/>
            <person name="Tomita M."/>
            <person name="Numata K."/>
            <person name="Arakawa K."/>
        </authorList>
    </citation>
    <scope>NUCLEOTIDE SEQUENCE</scope>
</reference>
<keyword evidence="1" id="KW-1133">Transmembrane helix</keyword>
<evidence type="ECO:0000256" key="1">
    <source>
        <dbReference type="SAM" id="Phobius"/>
    </source>
</evidence>
<evidence type="ECO:0000313" key="2">
    <source>
        <dbReference type="EMBL" id="GFT80179.1"/>
    </source>
</evidence>
<dbReference type="EMBL" id="BMAW01071878">
    <property type="protein sequence ID" value="GFT80179.1"/>
    <property type="molecule type" value="Genomic_DNA"/>
</dbReference>
<keyword evidence="3" id="KW-1185">Reference proteome</keyword>
<sequence length="78" mass="8749">MSWRDAQRCEKTGLSAQQELEAETDVTSCNSLNKRCFLSECVTLSVLSLLFIMMLLAGIFLFDLRILDAACLLQDIDS</sequence>